<name>A0A9W4NGN7_9EURO</name>
<gene>
    <name evidence="1" type="ORF">PSALAMII_LOCUS5305</name>
</gene>
<comment type="caution">
    <text evidence="1">The sequence shown here is derived from an EMBL/GenBank/DDBJ whole genome shotgun (WGS) entry which is preliminary data.</text>
</comment>
<sequence>MRHVGSGDPGRTAHLFPPLQVISCTGIFNSAFLIEYNRPNTPAPYLKSPGKKRGTDLYQRARFQPSTFKSSSFIKTTESRKWKKSKRS</sequence>
<evidence type="ECO:0000313" key="1">
    <source>
        <dbReference type="EMBL" id="CAG8376627.1"/>
    </source>
</evidence>
<protein>
    <submittedName>
        <fullName evidence="1">Uncharacterized protein</fullName>
    </submittedName>
</protein>
<dbReference type="OrthoDB" id="10253878at2759"/>
<organism evidence="1 2">
    <name type="scientific">Penicillium salamii</name>
    <dbReference type="NCBI Taxonomy" id="1612424"/>
    <lineage>
        <taxon>Eukaryota</taxon>
        <taxon>Fungi</taxon>
        <taxon>Dikarya</taxon>
        <taxon>Ascomycota</taxon>
        <taxon>Pezizomycotina</taxon>
        <taxon>Eurotiomycetes</taxon>
        <taxon>Eurotiomycetidae</taxon>
        <taxon>Eurotiales</taxon>
        <taxon>Aspergillaceae</taxon>
        <taxon>Penicillium</taxon>
    </lineage>
</organism>
<dbReference type="EMBL" id="CAJVPG010000222">
    <property type="protein sequence ID" value="CAG8376627.1"/>
    <property type="molecule type" value="Genomic_DNA"/>
</dbReference>
<accession>A0A9W4NGN7</accession>
<evidence type="ECO:0000313" key="2">
    <source>
        <dbReference type="Proteomes" id="UP001152649"/>
    </source>
</evidence>
<proteinExistence type="predicted"/>
<reference evidence="1" key="1">
    <citation type="submission" date="2021-07" db="EMBL/GenBank/DDBJ databases">
        <authorList>
            <person name="Branca A.L. A."/>
        </authorList>
    </citation>
    <scope>NUCLEOTIDE SEQUENCE</scope>
</reference>
<dbReference type="AlphaFoldDB" id="A0A9W4NGN7"/>
<dbReference type="Proteomes" id="UP001152649">
    <property type="component" value="Unassembled WGS sequence"/>
</dbReference>
<keyword evidence="2" id="KW-1185">Reference proteome</keyword>